<feature type="compositionally biased region" description="Basic and acidic residues" evidence="1">
    <location>
        <begin position="71"/>
        <end position="83"/>
    </location>
</feature>
<organism evidence="2 3">
    <name type="scientific">Massarina eburnea CBS 473.64</name>
    <dbReference type="NCBI Taxonomy" id="1395130"/>
    <lineage>
        <taxon>Eukaryota</taxon>
        <taxon>Fungi</taxon>
        <taxon>Dikarya</taxon>
        <taxon>Ascomycota</taxon>
        <taxon>Pezizomycotina</taxon>
        <taxon>Dothideomycetes</taxon>
        <taxon>Pleosporomycetidae</taxon>
        <taxon>Pleosporales</taxon>
        <taxon>Massarineae</taxon>
        <taxon>Massarinaceae</taxon>
        <taxon>Massarina</taxon>
    </lineage>
</organism>
<accession>A0A6A6S674</accession>
<proteinExistence type="predicted"/>
<evidence type="ECO:0000313" key="2">
    <source>
        <dbReference type="EMBL" id="KAF2642233.1"/>
    </source>
</evidence>
<gene>
    <name evidence="2" type="ORF">P280DRAFT_479444</name>
</gene>
<dbReference type="AlphaFoldDB" id="A0A6A6S674"/>
<evidence type="ECO:0000313" key="3">
    <source>
        <dbReference type="Proteomes" id="UP000799753"/>
    </source>
</evidence>
<protein>
    <submittedName>
        <fullName evidence="2">Uncharacterized protein</fullName>
    </submittedName>
</protein>
<dbReference type="Proteomes" id="UP000799753">
    <property type="component" value="Unassembled WGS sequence"/>
</dbReference>
<feature type="region of interest" description="Disordered" evidence="1">
    <location>
        <begin position="47"/>
        <end position="109"/>
    </location>
</feature>
<sequence>MQLKLCGYLDNSRVESSVAVALKSTTSRLQALLATLARAVTNDLAEAGEGLHPSSLAPLAYTPRPLKRKSPTREDIKEDRGDIVDIGALEEGDRPRLSESTREPTRELR</sequence>
<evidence type="ECO:0000256" key="1">
    <source>
        <dbReference type="SAM" id="MobiDB-lite"/>
    </source>
</evidence>
<dbReference type="EMBL" id="MU006782">
    <property type="protein sequence ID" value="KAF2642233.1"/>
    <property type="molecule type" value="Genomic_DNA"/>
</dbReference>
<name>A0A6A6S674_9PLEO</name>
<keyword evidence="3" id="KW-1185">Reference proteome</keyword>
<feature type="compositionally biased region" description="Basic and acidic residues" evidence="1">
    <location>
        <begin position="91"/>
        <end position="109"/>
    </location>
</feature>
<reference evidence="2" key="1">
    <citation type="journal article" date="2020" name="Stud. Mycol.">
        <title>101 Dothideomycetes genomes: a test case for predicting lifestyles and emergence of pathogens.</title>
        <authorList>
            <person name="Haridas S."/>
            <person name="Albert R."/>
            <person name="Binder M."/>
            <person name="Bloem J."/>
            <person name="Labutti K."/>
            <person name="Salamov A."/>
            <person name="Andreopoulos B."/>
            <person name="Baker S."/>
            <person name="Barry K."/>
            <person name="Bills G."/>
            <person name="Bluhm B."/>
            <person name="Cannon C."/>
            <person name="Castanera R."/>
            <person name="Culley D."/>
            <person name="Daum C."/>
            <person name="Ezra D."/>
            <person name="Gonzalez J."/>
            <person name="Henrissat B."/>
            <person name="Kuo A."/>
            <person name="Liang C."/>
            <person name="Lipzen A."/>
            <person name="Lutzoni F."/>
            <person name="Magnuson J."/>
            <person name="Mondo S."/>
            <person name="Nolan M."/>
            <person name="Ohm R."/>
            <person name="Pangilinan J."/>
            <person name="Park H.-J."/>
            <person name="Ramirez L."/>
            <person name="Alfaro M."/>
            <person name="Sun H."/>
            <person name="Tritt A."/>
            <person name="Yoshinaga Y."/>
            <person name="Zwiers L.-H."/>
            <person name="Turgeon B."/>
            <person name="Goodwin S."/>
            <person name="Spatafora J."/>
            <person name="Crous P."/>
            <person name="Grigoriev I."/>
        </authorList>
    </citation>
    <scope>NUCLEOTIDE SEQUENCE</scope>
    <source>
        <strain evidence="2">CBS 473.64</strain>
    </source>
</reference>